<dbReference type="EMBL" id="BTFZ01000011">
    <property type="protein sequence ID" value="GMM37322.1"/>
    <property type="molecule type" value="Genomic_DNA"/>
</dbReference>
<sequence length="294" mass="32443">MIPSKCIFQRSSSSINITNLMKTLPKSTGNGPFAASPKIRAIGSQSELSSQPINLISLPSNSLINFTGSVVSIFTPSSQNKFSISNNNNNSHTGSKKLVTQVPVSLVVNIGSLTYRNLATITAAKNGTEKVNDGWQTWEIFAQQNMVGHKQNTPNDYEIMLGYDSSVQLGDKESIFIDKKSLIAIGLSSGARFEIVISKIWRSIFMMNLSRSINGSWRKYSSWKIWKIGSKAFGSLYGQIPVILNAKDKEVVGNYYQNFKAKCIIGVLWIRSSLRIKRDPLVKITGPATVLVKK</sequence>
<reference evidence="1 2" key="1">
    <citation type="journal article" date="2023" name="Elife">
        <title>Identification of key yeast species and microbe-microbe interactions impacting larval growth of Drosophila in the wild.</title>
        <authorList>
            <person name="Mure A."/>
            <person name="Sugiura Y."/>
            <person name="Maeda R."/>
            <person name="Honda K."/>
            <person name="Sakurai N."/>
            <person name="Takahashi Y."/>
            <person name="Watada M."/>
            <person name="Katoh T."/>
            <person name="Gotoh A."/>
            <person name="Gotoh Y."/>
            <person name="Taniguchi I."/>
            <person name="Nakamura K."/>
            <person name="Hayashi T."/>
            <person name="Katayama T."/>
            <person name="Uemura T."/>
            <person name="Hattori Y."/>
        </authorList>
    </citation>
    <scope>NUCLEOTIDE SEQUENCE [LARGE SCALE GENOMIC DNA]</scope>
    <source>
        <strain evidence="1 2">SC-9</strain>
    </source>
</reference>
<dbReference type="GeneID" id="90075297"/>
<keyword evidence="2" id="KW-1185">Reference proteome</keyword>
<organism evidence="1 2">
    <name type="scientific">Saccharomycopsis crataegensis</name>
    <dbReference type="NCBI Taxonomy" id="43959"/>
    <lineage>
        <taxon>Eukaryota</taxon>
        <taxon>Fungi</taxon>
        <taxon>Dikarya</taxon>
        <taxon>Ascomycota</taxon>
        <taxon>Saccharomycotina</taxon>
        <taxon>Saccharomycetes</taxon>
        <taxon>Saccharomycopsidaceae</taxon>
        <taxon>Saccharomycopsis</taxon>
    </lineage>
</organism>
<accession>A0AAV5QRW2</accession>
<evidence type="ECO:0000313" key="1">
    <source>
        <dbReference type="EMBL" id="GMM37322.1"/>
    </source>
</evidence>
<name>A0AAV5QRW2_9ASCO</name>
<evidence type="ECO:0008006" key="3">
    <source>
        <dbReference type="Google" id="ProtNLM"/>
    </source>
</evidence>
<proteinExistence type="predicted"/>
<comment type="caution">
    <text evidence="1">The sequence shown here is derived from an EMBL/GenBank/DDBJ whole genome shotgun (WGS) entry which is preliminary data.</text>
</comment>
<gene>
    <name evidence="1" type="ORF">DASC09_046470</name>
</gene>
<protein>
    <recommendedName>
        <fullName evidence="3">Altered inheritance of mitochondria protein 24, mitochondrial</fullName>
    </recommendedName>
</protein>
<dbReference type="Proteomes" id="UP001360560">
    <property type="component" value="Unassembled WGS sequence"/>
</dbReference>
<dbReference type="AlphaFoldDB" id="A0AAV5QRW2"/>
<dbReference type="RefSeq" id="XP_064854318.1">
    <property type="nucleotide sequence ID" value="XM_064998246.1"/>
</dbReference>
<evidence type="ECO:0000313" key="2">
    <source>
        <dbReference type="Proteomes" id="UP001360560"/>
    </source>
</evidence>